<evidence type="ECO:0000313" key="3">
    <source>
        <dbReference type="Proteomes" id="UP000297753"/>
    </source>
</evidence>
<dbReference type="Proteomes" id="UP000297753">
    <property type="component" value="Unassembled WGS sequence"/>
</dbReference>
<dbReference type="EMBL" id="SATR01000098">
    <property type="protein sequence ID" value="TFH89199.1"/>
    <property type="molecule type" value="Genomic_DNA"/>
</dbReference>
<comment type="caution">
    <text evidence="2">The sequence shown here is derived from an EMBL/GenBank/DDBJ whole genome shotgun (WGS) entry which is preliminary data.</text>
</comment>
<keyword evidence="1" id="KW-1133">Transmembrane helix</keyword>
<gene>
    <name evidence="2" type="ORF">ELS82_23555</name>
</gene>
<dbReference type="AlphaFoldDB" id="A0A4Y8W8F5"/>
<keyword evidence="1" id="KW-0472">Membrane</keyword>
<organism evidence="2 3">
    <name type="scientific">Vibrio ouci</name>
    <dbReference type="NCBI Taxonomy" id="2499078"/>
    <lineage>
        <taxon>Bacteria</taxon>
        <taxon>Pseudomonadati</taxon>
        <taxon>Pseudomonadota</taxon>
        <taxon>Gammaproteobacteria</taxon>
        <taxon>Vibrionales</taxon>
        <taxon>Vibrionaceae</taxon>
        <taxon>Vibrio</taxon>
    </lineage>
</organism>
<evidence type="ECO:0000256" key="1">
    <source>
        <dbReference type="SAM" id="Phobius"/>
    </source>
</evidence>
<accession>A0A4Y8W8F5</accession>
<reference evidence="2 3" key="1">
    <citation type="submission" date="2019-01" db="EMBL/GenBank/DDBJ databases">
        <title>Vibrio BEI176 sp. nov, a marine bacterium isolated from China: eastern marignal seas.</title>
        <authorList>
            <person name="Li B."/>
        </authorList>
    </citation>
    <scope>NUCLEOTIDE SEQUENCE [LARGE SCALE GENOMIC DNA]</scope>
    <source>
        <strain evidence="2 3">BEI176</strain>
    </source>
</reference>
<sequence length="154" mass="17690">MSDEYFEKPSSTLSELEKLISLAENVSGHLKELEELSMSNKQRQYIILGCIYAFVMFSALLLFSNMTLEISSIYRTIISASSLIMSLPLIVALFNARRRARKLSEDLEIESSVLAELLDLIHELENYSRFAESLDPVAIATYRMRLKRLRFSIK</sequence>
<name>A0A4Y8W8F5_9VIBR</name>
<evidence type="ECO:0000313" key="2">
    <source>
        <dbReference type="EMBL" id="TFH89199.1"/>
    </source>
</evidence>
<dbReference type="OrthoDB" id="9986149at2"/>
<proteinExistence type="predicted"/>
<evidence type="ECO:0008006" key="4">
    <source>
        <dbReference type="Google" id="ProtNLM"/>
    </source>
</evidence>
<dbReference type="RefSeq" id="WP_134837595.1">
    <property type="nucleotide sequence ID" value="NZ_SATR01000098.1"/>
</dbReference>
<feature type="transmembrane region" description="Helical" evidence="1">
    <location>
        <begin position="45"/>
        <end position="66"/>
    </location>
</feature>
<keyword evidence="1" id="KW-0812">Transmembrane</keyword>
<keyword evidence="3" id="KW-1185">Reference proteome</keyword>
<feature type="transmembrane region" description="Helical" evidence="1">
    <location>
        <begin position="72"/>
        <end position="94"/>
    </location>
</feature>
<protein>
    <recommendedName>
        <fullName evidence="4">SLATT domain-containing protein</fullName>
    </recommendedName>
</protein>